<evidence type="ECO:0000256" key="1">
    <source>
        <dbReference type="SAM" id="MobiDB-lite"/>
    </source>
</evidence>
<dbReference type="InterPro" id="IPR013381">
    <property type="entry name" value="CRISPR-assoc_prot_Cse1"/>
</dbReference>
<protein>
    <submittedName>
        <fullName evidence="2">Type I-E CRISPR-associated protein Cse1/CasA</fullName>
    </submittedName>
</protein>
<keyword evidence="3" id="KW-1185">Reference proteome</keyword>
<accession>A0A2W2E4I3</accession>
<dbReference type="Pfam" id="PF09481">
    <property type="entry name" value="CRISPR_Cse1"/>
    <property type="match status" value="1"/>
</dbReference>
<dbReference type="Proteomes" id="UP000248924">
    <property type="component" value="Unassembled WGS sequence"/>
</dbReference>
<name>A0A2W2E4I3_9ACTN</name>
<sequence>MRTLTTTIRTDEPVRFNLTEQPWLPVVRMDGTRDEVDLVTLLSESHRIRRILGQSPPMTAALHRLVLALMHRVYGPADEKEWAELWRAESLPDPTTPRPGEPLPRLQADRFELFDAERPFLQCPAVSGVPASSAAKLVPHRAVGNNTTLFDHTTVQDEVRLSPAEAARWLVTLQAYDPGGMKTPYARDKSSQAAPANSMGMVLVEGRTLKETLLLNLMPYQPGESPRKTDVDDRPAWEAPPPRPEPEQRPPKGWTDLLTWPSRRVWLVPRQVDGETYVDRVVITPGTRLSGELEDNEWMAAHRRPKIREARSTRSGTTKPKYGPWYAVRLQEHRGVWRFSQELLLAPVGSEERRWQRPLTLDHVARMVMDRVIPRNAVYTLRVFGQQLDSKGSVVQQAMEETVAAPVALLRADHPVAGPVIGHSIELANLVGSALNQMDREHRAQFKAAASVGLDLAYWPLLSGPFDTFLQALARALEAGINPRPATDGWERAIWRIATEAAERWSERSLRQGRNLEVAGKCYEQFLEQLRHEIHTYHGYLVRYFE</sequence>
<reference evidence="2 3" key="1">
    <citation type="submission" date="2018-01" db="EMBL/GenBank/DDBJ databases">
        <title>Draft genome sequence of Jishengella sp. NA12.</title>
        <authorList>
            <person name="Sahin N."/>
            <person name="Ay H."/>
            <person name="Saygin H."/>
        </authorList>
    </citation>
    <scope>NUCLEOTIDE SEQUENCE [LARGE SCALE GENOMIC DNA]</scope>
    <source>
        <strain evidence="2 3">NA12</strain>
    </source>
</reference>
<feature type="compositionally biased region" description="Basic and acidic residues" evidence="1">
    <location>
        <begin position="225"/>
        <end position="236"/>
    </location>
</feature>
<dbReference type="AlphaFoldDB" id="A0A2W2E4I3"/>
<gene>
    <name evidence="2" type="primary">casA</name>
    <name evidence="2" type="ORF">C1I95_12100</name>
</gene>
<evidence type="ECO:0000313" key="3">
    <source>
        <dbReference type="Proteomes" id="UP000248924"/>
    </source>
</evidence>
<evidence type="ECO:0000313" key="2">
    <source>
        <dbReference type="EMBL" id="PZG19196.1"/>
    </source>
</evidence>
<dbReference type="EMBL" id="POTY01000060">
    <property type="protein sequence ID" value="PZG19196.1"/>
    <property type="molecule type" value="Genomic_DNA"/>
</dbReference>
<dbReference type="OrthoDB" id="3187690at2"/>
<organism evidence="2 3">
    <name type="scientific">Micromonospora craterilacus</name>
    <dbReference type="NCBI Taxonomy" id="1655439"/>
    <lineage>
        <taxon>Bacteria</taxon>
        <taxon>Bacillati</taxon>
        <taxon>Actinomycetota</taxon>
        <taxon>Actinomycetes</taxon>
        <taxon>Micromonosporales</taxon>
        <taxon>Micromonosporaceae</taxon>
        <taxon>Micromonospora</taxon>
    </lineage>
</organism>
<comment type="caution">
    <text evidence="2">The sequence shown here is derived from an EMBL/GenBank/DDBJ whole genome shotgun (WGS) entry which is preliminary data.</text>
</comment>
<dbReference type="CDD" id="cd09729">
    <property type="entry name" value="Cse1_I-E"/>
    <property type="match status" value="1"/>
</dbReference>
<proteinExistence type="predicted"/>
<dbReference type="NCBIfam" id="TIGR02547">
    <property type="entry name" value="casA_cse1"/>
    <property type="match status" value="1"/>
</dbReference>
<dbReference type="Gene3D" id="1.10.132.100">
    <property type="match status" value="1"/>
</dbReference>
<feature type="region of interest" description="Disordered" evidence="1">
    <location>
        <begin position="219"/>
        <end position="255"/>
    </location>
</feature>